<keyword evidence="1" id="KW-1133">Transmembrane helix</keyword>
<feature type="transmembrane region" description="Helical" evidence="1">
    <location>
        <begin position="118"/>
        <end position="139"/>
    </location>
</feature>
<comment type="caution">
    <text evidence="2">The sequence shown here is derived from an EMBL/GenBank/DDBJ whole genome shotgun (WGS) entry which is preliminary data.</text>
</comment>
<organism evidence="2 3">
    <name type="scientific">Microbacterium aerolatum</name>
    <dbReference type="NCBI Taxonomy" id="153731"/>
    <lineage>
        <taxon>Bacteria</taxon>
        <taxon>Bacillati</taxon>
        <taxon>Actinomycetota</taxon>
        <taxon>Actinomycetes</taxon>
        <taxon>Micrococcales</taxon>
        <taxon>Microbacteriaceae</taxon>
        <taxon>Microbacterium</taxon>
    </lineage>
</organism>
<dbReference type="EMBL" id="BJUW01000005">
    <property type="protein sequence ID" value="GEK86241.1"/>
    <property type="molecule type" value="Genomic_DNA"/>
</dbReference>
<dbReference type="Proteomes" id="UP000321225">
    <property type="component" value="Unassembled WGS sequence"/>
</dbReference>
<keyword evidence="1" id="KW-0472">Membrane</keyword>
<evidence type="ECO:0008006" key="4">
    <source>
        <dbReference type="Google" id="ProtNLM"/>
    </source>
</evidence>
<sequence>MRSALFWVLAAALLVGHLVLAWNSLVVWRFWEDEAFNLTVPLNLLAGLGYTSDGTLSGSTLTPFDPRISTGPAVLLPVAAVVATGIDPVIGARLIPLAYWALLLAGLFVLGRRIGGRWAALVAVAVPLAFSTGVGVSPIQGPADLLGEIPAAALLVWALVVLPRRAWLAGLLVGLAVQAKLIALLALPAFAVALWLVASGSGWARIVDTLKRSWVPLLFVALPTFLVEVFALISLGFDGFIEHLRALWWFVRSGGQGSAPTTMVQKLTTLSESWSLPVWAAVALAVVSVGLIAGGLWVARGSNTASRVALYVWPAVVGALAFVGWWATASHLPLWVRHPAPGVFAFFPILAAAAAWGVGVLFERHGMRIVAIVGASVLALGIGAGATMHVVVATTGARWESLAMQRAAAEPLAAWVAENDVEWLAAAPWGAAVSPVVLSGAHVGLWDAESMRGVPRLTGAECTTDVLADSGRYRICAAE</sequence>
<feature type="transmembrane region" description="Helical" evidence="1">
    <location>
        <begin position="369"/>
        <end position="392"/>
    </location>
</feature>
<feature type="transmembrane region" description="Helical" evidence="1">
    <location>
        <begin position="310"/>
        <end position="328"/>
    </location>
</feature>
<reference evidence="2 3" key="1">
    <citation type="submission" date="2019-07" db="EMBL/GenBank/DDBJ databases">
        <title>Whole genome shotgun sequence of Microbacterium aerolatum NBRC 103071.</title>
        <authorList>
            <person name="Hosoyama A."/>
            <person name="Uohara A."/>
            <person name="Ohji S."/>
            <person name="Ichikawa N."/>
        </authorList>
    </citation>
    <scope>NUCLEOTIDE SEQUENCE [LARGE SCALE GENOMIC DNA]</scope>
    <source>
        <strain evidence="2 3">NBRC 103071</strain>
    </source>
</reference>
<feature type="transmembrane region" description="Helical" evidence="1">
    <location>
        <begin position="276"/>
        <end position="298"/>
    </location>
</feature>
<feature type="transmembrane region" description="Helical" evidence="1">
    <location>
        <begin position="217"/>
        <end position="237"/>
    </location>
</feature>
<name>A0A511AHQ1_9MICO</name>
<dbReference type="AlphaFoldDB" id="A0A511AHQ1"/>
<accession>A0A511AHQ1</accession>
<keyword evidence="3" id="KW-1185">Reference proteome</keyword>
<proteinExistence type="predicted"/>
<evidence type="ECO:0000256" key="1">
    <source>
        <dbReference type="SAM" id="Phobius"/>
    </source>
</evidence>
<feature type="transmembrane region" description="Helical" evidence="1">
    <location>
        <begin position="90"/>
        <end position="111"/>
    </location>
</feature>
<evidence type="ECO:0000313" key="3">
    <source>
        <dbReference type="Proteomes" id="UP000321225"/>
    </source>
</evidence>
<feature type="transmembrane region" description="Helical" evidence="1">
    <location>
        <begin position="340"/>
        <end position="362"/>
    </location>
</feature>
<keyword evidence="1" id="KW-0812">Transmembrane</keyword>
<gene>
    <name evidence="2" type="ORF">MAE01_14170</name>
</gene>
<feature type="transmembrane region" description="Helical" evidence="1">
    <location>
        <begin position="169"/>
        <end position="197"/>
    </location>
</feature>
<protein>
    <recommendedName>
        <fullName evidence="4">Glycosyltransferase RgtA/B/C/D-like domain-containing protein</fullName>
    </recommendedName>
</protein>
<evidence type="ECO:0000313" key="2">
    <source>
        <dbReference type="EMBL" id="GEK86241.1"/>
    </source>
</evidence>